<keyword evidence="13" id="KW-1185">Reference proteome</keyword>
<dbReference type="EMBL" id="JRKL02006482">
    <property type="protein sequence ID" value="KAF3948889.1"/>
    <property type="molecule type" value="Genomic_DNA"/>
</dbReference>
<dbReference type="Gene3D" id="3.80.10.10">
    <property type="entry name" value="Ribonuclease Inhibitor"/>
    <property type="match status" value="1"/>
</dbReference>
<evidence type="ECO:0000256" key="9">
    <source>
        <dbReference type="ARBA" id="ARBA00023180"/>
    </source>
</evidence>
<proteinExistence type="predicted"/>
<sequence>MAGSTWKYQVFFLFCLILHSQLPFPSSLSSSFSSMPPCSALLHFSKSFSLVKDASLSRASYPKTASWREDKHCCTWDGVECDQNTSHMVGLDLSSSWLMGHIHSNNALFFLPNLRRLNLADNWFNHSLIPSEIGNFKSLTHLNLSDSGISGQIPFEISQLSSLVSLDLSKNGY</sequence>
<evidence type="ECO:0000256" key="2">
    <source>
        <dbReference type="ARBA" id="ARBA00022614"/>
    </source>
</evidence>
<reference evidence="12" key="1">
    <citation type="submission" date="2020-03" db="EMBL/GenBank/DDBJ databases">
        <title>Castanea mollissima Vanexum genome sequencing.</title>
        <authorList>
            <person name="Staton M."/>
        </authorList>
    </citation>
    <scope>NUCLEOTIDE SEQUENCE</scope>
    <source>
        <tissue evidence="12">Leaf</tissue>
    </source>
</reference>
<keyword evidence="5" id="KW-0677">Repeat</keyword>
<keyword evidence="2" id="KW-0433">Leucine-rich repeat</keyword>
<organism evidence="12 13">
    <name type="scientific">Castanea mollissima</name>
    <name type="common">Chinese chestnut</name>
    <dbReference type="NCBI Taxonomy" id="60419"/>
    <lineage>
        <taxon>Eukaryota</taxon>
        <taxon>Viridiplantae</taxon>
        <taxon>Streptophyta</taxon>
        <taxon>Embryophyta</taxon>
        <taxon>Tracheophyta</taxon>
        <taxon>Spermatophyta</taxon>
        <taxon>Magnoliopsida</taxon>
        <taxon>eudicotyledons</taxon>
        <taxon>Gunneridae</taxon>
        <taxon>Pentapetalae</taxon>
        <taxon>rosids</taxon>
        <taxon>fabids</taxon>
        <taxon>Fagales</taxon>
        <taxon>Fagaceae</taxon>
        <taxon>Castanea</taxon>
    </lineage>
</organism>
<keyword evidence="7" id="KW-0472">Membrane</keyword>
<dbReference type="Proteomes" id="UP000737018">
    <property type="component" value="Unassembled WGS sequence"/>
</dbReference>
<protein>
    <recommendedName>
        <fullName evidence="11">Leucine-rich repeat-containing N-terminal plant-type domain-containing protein</fullName>
    </recommendedName>
</protein>
<evidence type="ECO:0000256" key="6">
    <source>
        <dbReference type="ARBA" id="ARBA00022989"/>
    </source>
</evidence>
<dbReference type="InterPro" id="IPR001611">
    <property type="entry name" value="Leu-rich_rpt"/>
</dbReference>
<dbReference type="InterPro" id="IPR046956">
    <property type="entry name" value="RLP23-like"/>
</dbReference>
<evidence type="ECO:0000256" key="8">
    <source>
        <dbReference type="ARBA" id="ARBA00023170"/>
    </source>
</evidence>
<evidence type="ECO:0000313" key="13">
    <source>
        <dbReference type="Proteomes" id="UP000737018"/>
    </source>
</evidence>
<accession>A0A8J4QMG2</accession>
<evidence type="ECO:0000259" key="11">
    <source>
        <dbReference type="Pfam" id="PF08263"/>
    </source>
</evidence>
<dbReference type="GO" id="GO:0016020">
    <property type="term" value="C:membrane"/>
    <property type="evidence" value="ECO:0007669"/>
    <property type="project" value="UniProtKB-SubCell"/>
</dbReference>
<keyword evidence="9" id="KW-0325">Glycoprotein</keyword>
<feature type="chain" id="PRO_5035324937" description="Leucine-rich repeat-containing N-terminal plant-type domain-containing protein" evidence="10">
    <location>
        <begin position="28"/>
        <end position="173"/>
    </location>
</feature>
<dbReference type="PANTHER" id="PTHR48061:SF12">
    <property type="entry name" value="DISEASE RESISTANCE LIKE PROTEIN"/>
    <property type="match status" value="1"/>
</dbReference>
<dbReference type="InterPro" id="IPR013210">
    <property type="entry name" value="LRR_N_plant-typ"/>
</dbReference>
<dbReference type="OrthoDB" id="1394818at2759"/>
<dbReference type="Pfam" id="PF00560">
    <property type="entry name" value="LRR_1"/>
    <property type="match status" value="2"/>
</dbReference>
<dbReference type="PANTHER" id="PTHR48061">
    <property type="entry name" value="LEUCINE-RICH REPEAT RECEPTOR PROTEIN KINASE EMS1-LIKE-RELATED"/>
    <property type="match status" value="1"/>
</dbReference>
<evidence type="ECO:0000256" key="3">
    <source>
        <dbReference type="ARBA" id="ARBA00022692"/>
    </source>
</evidence>
<evidence type="ECO:0000256" key="1">
    <source>
        <dbReference type="ARBA" id="ARBA00004479"/>
    </source>
</evidence>
<dbReference type="AlphaFoldDB" id="A0A8J4QMG2"/>
<gene>
    <name evidence="12" type="ORF">CMV_025162</name>
</gene>
<keyword evidence="6" id="KW-1133">Transmembrane helix</keyword>
<keyword evidence="8" id="KW-0675">Receptor</keyword>
<evidence type="ECO:0000256" key="4">
    <source>
        <dbReference type="ARBA" id="ARBA00022729"/>
    </source>
</evidence>
<evidence type="ECO:0000313" key="12">
    <source>
        <dbReference type="EMBL" id="KAF3948889.1"/>
    </source>
</evidence>
<feature type="signal peptide" evidence="10">
    <location>
        <begin position="1"/>
        <end position="27"/>
    </location>
</feature>
<keyword evidence="3" id="KW-0812">Transmembrane</keyword>
<evidence type="ECO:0000256" key="10">
    <source>
        <dbReference type="SAM" id="SignalP"/>
    </source>
</evidence>
<evidence type="ECO:0000256" key="5">
    <source>
        <dbReference type="ARBA" id="ARBA00022737"/>
    </source>
</evidence>
<feature type="domain" description="Leucine-rich repeat-containing N-terminal plant-type" evidence="11">
    <location>
        <begin position="40"/>
        <end position="82"/>
    </location>
</feature>
<dbReference type="InterPro" id="IPR032675">
    <property type="entry name" value="LRR_dom_sf"/>
</dbReference>
<comment type="caution">
    <text evidence="12">The sequence shown here is derived from an EMBL/GenBank/DDBJ whole genome shotgun (WGS) entry which is preliminary data.</text>
</comment>
<dbReference type="Pfam" id="PF08263">
    <property type="entry name" value="LRRNT_2"/>
    <property type="match status" value="1"/>
</dbReference>
<comment type="subcellular location">
    <subcellularLocation>
        <location evidence="1">Membrane</location>
        <topology evidence="1">Single-pass type I membrane protein</topology>
    </subcellularLocation>
</comment>
<evidence type="ECO:0000256" key="7">
    <source>
        <dbReference type="ARBA" id="ARBA00023136"/>
    </source>
</evidence>
<dbReference type="SUPFAM" id="SSF52058">
    <property type="entry name" value="L domain-like"/>
    <property type="match status" value="1"/>
</dbReference>
<name>A0A8J4QMG2_9ROSI</name>
<keyword evidence="4 10" id="KW-0732">Signal</keyword>